<dbReference type="PANTHER" id="PTHR10980:SF3">
    <property type="entry name" value="LD16419P"/>
    <property type="match status" value="1"/>
</dbReference>
<evidence type="ECO:0000313" key="5">
    <source>
        <dbReference type="Proteomes" id="UP000001064"/>
    </source>
</evidence>
<accession>F0Z9V5</accession>
<dbReference type="VEuPathDB" id="AmoebaDB:DICPUDRAFT_91251"/>
<name>F0Z9V5_DICPU</name>
<dbReference type="GO" id="GO:0016020">
    <property type="term" value="C:membrane"/>
    <property type="evidence" value="ECO:0000318"/>
    <property type="project" value="GO_Central"/>
</dbReference>
<evidence type="ECO:0000256" key="2">
    <source>
        <dbReference type="ARBA" id="ARBA00009758"/>
    </source>
</evidence>
<sequence>MSLFKLQKVMVFFQEREHPIVFEDMKDQKLVLKEKCKYKIKYVFNVNNQAIKNLQNITSYFKAGLCVSKDTVSFGDFNESSSTYEVTVPKEGWNEAPSGFLARGSYRAKIQFTGNEQNVNFEVPYSVEIKNAWE</sequence>
<dbReference type="InterPro" id="IPR024792">
    <property type="entry name" value="RhoGDI_dom_sf"/>
</dbReference>
<evidence type="ECO:0000256" key="3">
    <source>
        <dbReference type="ARBA" id="ARBA00022490"/>
    </source>
</evidence>
<dbReference type="Pfam" id="PF02115">
    <property type="entry name" value="Rho_GDI"/>
    <property type="match status" value="1"/>
</dbReference>
<dbReference type="InterPro" id="IPR000406">
    <property type="entry name" value="Rho_GDI"/>
</dbReference>
<dbReference type="GO" id="GO:0005829">
    <property type="term" value="C:cytosol"/>
    <property type="evidence" value="ECO:0000318"/>
    <property type="project" value="GO_Central"/>
</dbReference>
<dbReference type="SUPFAM" id="SSF81296">
    <property type="entry name" value="E set domains"/>
    <property type="match status" value="1"/>
</dbReference>
<dbReference type="STRING" id="5786.F0Z9V5"/>
<evidence type="ECO:0000256" key="1">
    <source>
        <dbReference type="ARBA" id="ARBA00004496"/>
    </source>
</evidence>
<dbReference type="EMBL" id="GL870960">
    <property type="protein sequence ID" value="EGC39306.1"/>
    <property type="molecule type" value="Genomic_DNA"/>
</dbReference>
<keyword evidence="5" id="KW-1185">Reference proteome</keyword>
<gene>
    <name evidence="4" type="ORF">DICPUDRAFT_91251</name>
</gene>
<dbReference type="KEGG" id="dpp:DICPUDRAFT_91251"/>
<reference evidence="5" key="1">
    <citation type="journal article" date="2011" name="Genome Biol.">
        <title>Comparative genomics of the social amoebae Dictyostelium discoideum and Dictyostelium purpureum.</title>
        <authorList>
            <consortium name="US DOE Joint Genome Institute (JGI-PGF)"/>
            <person name="Sucgang R."/>
            <person name="Kuo A."/>
            <person name="Tian X."/>
            <person name="Salerno W."/>
            <person name="Parikh A."/>
            <person name="Feasley C.L."/>
            <person name="Dalin E."/>
            <person name="Tu H."/>
            <person name="Huang E."/>
            <person name="Barry K."/>
            <person name="Lindquist E."/>
            <person name="Shapiro H."/>
            <person name="Bruce D."/>
            <person name="Schmutz J."/>
            <person name="Salamov A."/>
            <person name="Fey P."/>
            <person name="Gaudet P."/>
            <person name="Anjard C."/>
            <person name="Babu M.M."/>
            <person name="Basu S."/>
            <person name="Bushmanova Y."/>
            <person name="van der Wel H."/>
            <person name="Katoh-Kurasawa M."/>
            <person name="Dinh C."/>
            <person name="Coutinho P.M."/>
            <person name="Saito T."/>
            <person name="Elias M."/>
            <person name="Schaap P."/>
            <person name="Kay R.R."/>
            <person name="Henrissat B."/>
            <person name="Eichinger L."/>
            <person name="Rivero F."/>
            <person name="Putnam N.H."/>
            <person name="West C.M."/>
            <person name="Loomis W.F."/>
            <person name="Chisholm R.L."/>
            <person name="Shaulsky G."/>
            <person name="Strassmann J.E."/>
            <person name="Queller D.C."/>
            <person name="Kuspa A."/>
            <person name="Grigoriev I.V."/>
        </authorList>
    </citation>
    <scope>NUCLEOTIDE SEQUENCE [LARGE SCALE GENOMIC DNA]</scope>
    <source>
        <strain evidence="5">QSDP1</strain>
    </source>
</reference>
<dbReference type="InParanoid" id="F0Z9V5"/>
<dbReference type="GO" id="GO:0005094">
    <property type="term" value="F:Rho GDP-dissociation inhibitor activity"/>
    <property type="evidence" value="ECO:0000318"/>
    <property type="project" value="GO_Central"/>
</dbReference>
<organism evidence="4 5">
    <name type="scientific">Dictyostelium purpureum</name>
    <name type="common">Slime mold</name>
    <dbReference type="NCBI Taxonomy" id="5786"/>
    <lineage>
        <taxon>Eukaryota</taxon>
        <taxon>Amoebozoa</taxon>
        <taxon>Evosea</taxon>
        <taxon>Eumycetozoa</taxon>
        <taxon>Dictyostelia</taxon>
        <taxon>Dictyosteliales</taxon>
        <taxon>Dictyosteliaceae</taxon>
        <taxon>Dictyostelium</taxon>
    </lineage>
</organism>
<dbReference type="PANTHER" id="PTHR10980">
    <property type="entry name" value="RHO GDP-DISSOCIATION INHIBITOR"/>
    <property type="match status" value="1"/>
</dbReference>
<dbReference type="GeneID" id="10510114"/>
<dbReference type="Proteomes" id="UP000001064">
    <property type="component" value="Unassembled WGS sequence"/>
</dbReference>
<proteinExistence type="inferred from homology"/>
<protein>
    <recommendedName>
        <fullName evidence="6">ApaG domain-containing protein</fullName>
    </recommendedName>
</protein>
<keyword evidence="3" id="KW-0963">Cytoplasm</keyword>
<dbReference type="Gene3D" id="2.70.50.30">
    <property type="entry name" value="Coagulation Factor XIII, subunit A, domain 1"/>
    <property type="match status" value="1"/>
</dbReference>
<dbReference type="OrthoDB" id="1683373at2759"/>
<comment type="similarity">
    <text evidence="2">Belongs to the Rho GDI family.</text>
</comment>
<evidence type="ECO:0008006" key="6">
    <source>
        <dbReference type="Google" id="ProtNLM"/>
    </source>
</evidence>
<dbReference type="InterPro" id="IPR014756">
    <property type="entry name" value="Ig_E-set"/>
</dbReference>
<dbReference type="eggNOG" id="KOG3205">
    <property type="taxonomic scope" value="Eukaryota"/>
</dbReference>
<comment type="subcellular location">
    <subcellularLocation>
        <location evidence="1">Cytoplasm</location>
    </subcellularLocation>
</comment>
<evidence type="ECO:0000313" key="4">
    <source>
        <dbReference type="EMBL" id="EGC39306.1"/>
    </source>
</evidence>
<dbReference type="AlphaFoldDB" id="F0Z9V5"/>
<dbReference type="RefSeq" id="XP_003284210.1">
    <property type="nucleotide sequence ID" value="XM_003284162.1"/>
</dbReference>
<dbReference type="GO" id="GO:0007266">
    <property type="term" value="P:Rho protein signal transduction"/>
    <property type="evidence" value="ECO:0000318"/>
    <property type="project" value="GO_Central"/>
</dbReference>